<sequence length="41" mass="4530">MLPWQVRFIAPAHSSAATKSLDDYVIKKQPASELNACQLSN</sequence>
<protein>
    <submittedName>
        <fullName evidence="1">Uncharacterized protein</fullName>
    </submittedName>
</protein>
<dbReference type="AlphaFoldDB" id="A0A0T9PWE2"/>
<evidence type="ECO:0000313" key="2">
    <source>
        <dbReference type="Proteomes" id="UP000038204"/>
    </source>
</evidence>
<name>A0A0T9PWE2_9GAMM</name>
<gene>
    <name evidence="1" type="ORF">ERS008667_01692</name>
</gene>
<evidence type="ECO:0000313" key="1">
    <source>
        <dbReference type="EMBL" id="CNH85047.1"/>
    </source>
</evidence>
<dbReference type="Proteomes" id="UP000038204">
    <property type="component" value="Unassembled WGS sequence"/>
</dbReference>
<dbReference type="EMBL" id="CQBK01000010">
    <property type="protein sequence ID" value="CNH85047.1"/>
    <property type="molecule type" value="Genomic_DNA"/>
</dbReference>
<accession>A0A0T9PWE2</accession>
<proteinExistence type="predicted"/>
<organism evidence="1 2">
    <name type="scientific">Yersinia similis</name>
    <dbReference type="NCBI Taxonomy" id="367190"/>
    <lineage>
        <taxon>Bacteria</taxon>
        <taxon>Pseudomonadati</taxon>
        <taxon>Pseudomonadota</taxon>
        <taxon>Gammaproteobacteria</taxon>
        <taxon>Enterobacterales</taxon>
        <taxon>Yersiniaceae</taxon>
        <taxon>Yersinia</taxon>
    </lineage>
</organism>
<reference evidence="1 2" key="1">
    <citation type="submission" date="2015-03" db="EMBL/GenBank/DDBJ databases">
        <authorList>
            <person name="Murphy D."/>
        </authorList>
    </citation>
    <scope>NUCLEOTIDE SEQUENCE [LARGE SCALE GENOMIC DNA]</scope>
    <source>
        <strain evidence="1 2">Y233</strain>
    </source>
</reference>